<keyword evidence="2" id="KW-1185">Reference proteome</keyword>
<protein>
    <submittedName>
        <fullName evidence="1">Uncharacterized protein</fullName>
    </submittedName>
</protein>
<evidence type="ECO:0000313" key="1">
    <source>
        <dbReference type="EMBL" id="KAH9298232.1"/>
    </source>
</evidence>
<gene>
    <name evidence="1" type="ORF">KI387_029914</name>
</gene>
<comment type="caution">
    <text evidence="1">The sequence shown here is derived from an EMBL/GenBank/DDBJ whole genome shotgun (WGS) entry which is preliminary data.</text>
</comment>
<dbReference type="Proteomes" id="UP000824469">
    <property type="component" value="Unassembled WGS sequence"/>
</dbReference>
<evidence type="ECO:0000313" key="2">
    <source>
        <dbReference type="Proteomes" id="UP000824469"/>
    </source>
</evidence>
<sequence>SQLTFNIKSGHLFELMNNTQKEMPIFKGVRDSTRSQQCNHGERVKGVPMKCKRSEERVRVVVRKGIAAKKQEDAKDEIVVADHMCTEEDLVPQLEAIKQEGLHFCGAHGLEKREEKECAVEDCAEVKTPIGREEECVGKGVHDNDDTLRKEEEKGVEVTVEVIEEERILKRVAVLRIEESTKENRKIYVYLKEEHGEEHTNNGECDSEEEV</sequence>
<dbReference type="EMBL" id="JAHRHJ020000010">
    <property type="protein sequence ID" value="KAH9298232.1"/>
    <property type="molecule type" value="Genomic_DNA"/>
</dbReference>
<feature type="non-terminal residue" evidence="1">
    <location>
        <position position="1"/>
    </location>
</feature>
<proteinExistence type="predicted"/>
<organism evidence="1 2">
    <name type="scientific">Taxus chinensis</name>
    <name type="common">Chinese yew</name>
    <name type="synonym">Taxus wallichiana var. chinensis</name>
    <dbReference type="NCBI Taxonomy" id="29808"/>
    <lineage>
        <taxon>Eukaryota</taxon>
        <taxon>Viridiplantae</taxon>
        <taxon>Streptophyta</taxon>
        <taxon>Embryophyta</taxon>
        <taxon>Tracheophyta</taxon>
        <taxon>Spermatophyta</taxon>
        <taxon>Pinopsida</taxon>
        <taxon>Pinidae</taxon>
        <taxon>Conifers II</taxon>
        <taxon>Cupressales</taxon>
        <taxon>Taxaceae</taxon>
        <taxon>Taxus</taxon>
    </lineage>
</organism>
<name>A0AA38CCR1_TAXCH</name>
<accession>A0AA38CCR1</accession>
<dbReference type="AlphaFoldDB" id="A0AA38CCR1"/>
<reference evidence="1 2" key="1">
    <citation type="journal article" date="2021" name="Nat. Plants">
        <title>The Taxus genome provides insights into paclitaxel biosynthesis.</title>
        <authorList>
            <person name="Xiong X."/>
            <person name="Gou J."/>
            <person name="Liao Q."/>
            <person name="Li Y."/>
            <person name="Zhou Q."/>
            <person name="Bi G."/>
            <person name="Li C."/>
            <person name="Du R."/>
            <person name="Wang X."/>
            <person name="Sun T."/>
            <person name="Guo L."/>
            <person name="Liang H."/>
            <person name="Lu P."/>
            <person name="Wu Y."/>
            <person name="Zhang Z."/>
            <person name="Ro D.K."/>
            <person name="Shang Y."/>
            <person name="Huang S."/>
            <person name="Yan J."/>
        </authorList>
    </citation>
    <scope>NUCLEOTIDE SEQUENCE [LARGE SCALE GENOMIC DNA]</scope>
    <source>
        <strain evidence="1">Ta-2019</strain>
    </source>
</reference>